<evidence type="ECO:0008006" key="2">
    <source>
        <dbReference type="Google" id="ProtNLM"/>
    </source>
</evidence>
<dbReference type="InterPro" id="IPR035069">
    <property type="entry name" value="TTHA1013/TTHA0281-like"/>
</dbReference>
<comment type="caution">
    <text evidence="1">The sequence shown here is derived from an EMBL/GenBank/DDBJ whole genome shotgun (WGS) entry which is preliminary data.</text>
</comment>
<name>A0A1J5SQ74_9ZZZZ</name>
<dbReference type="SUPFAM" id="SSF143100">
    <property type="entry name" value="TTHA1013/TTHA0281-like"/>
    <property type="match status" value="1"/>
</dbReference>
<dbReference type="EMBL" id="MLJW01000063">
    <property type="protein sequence ID" value="OIR03788.1"/>
    <property type="molecule type" value="Genomic_DNA"/>
</dbReference>
<sequence length="74" mass="8231">MPTTEIIFEVREDETDGGYVAAALGHDVFTEGDTLEQLRTNVREAVQCHFGDGVPGPMPHVIRLHFVRDEVLVP</sequence>
<accession>A0A1J5SQ74</accession>
<evidence type="ECO:0000313" key="1">
    <source>
        <dbReference type="EMBL" id="OIR03788.1"/>
    </source>
</evidence>
<organism evidence="1">
    <name type="scientific">mine drainage metagenome</name>
    <dbReference type="NCBI Taxonomy" id="410659"/>
    <lineage>
        <taxon>unclassified sequences</taxon>
        <taxon>metagenomes</taxon>
        <taxon>ecological metagenomes</taxon>
    </lineage>
</organism>
<gene>
    <name evidence="1" type="ORF">GALL_142080</name>
</gene>
<reference evidence="1" key="1">
    <citation type="submission" date="2016-10" db="EMBL/GenBank/DDBJ databases">
        <title>Sequence of Gallionella enrichment culture.</title>
        <authorList>
            <person name="Poehlein A."/>
            <person name="Muehling M."/>
            <person name="Daniel R."/>
        </authorList>
    </citation>
    <scope>NUCLEOTIDE SEQUENCE</scope>
</reference>
<protein>
    <recommendedName>
        <fullName evidence="2">2-oxoisovalerate dehydrogenase, E1 component beta subunit</fullName>
    </recommendedName>
</protein>
<proteinExistence type="predicted"/>
<dbReference type="AlphaFoldDB" id="A0A1J5SQ74"/>
<dbReference type="Gene3D" id="3.30.160.250">
    <property type="match status" value="1"/>
</dbReference>